<dbReference type="GO" id="GO:0004359">
    <property type="term" value="F:glutaminase activity"/>
    <property type="evidence" value="ECO:0007669"/>
    <property type="project" value="UniProtKB-EC"/>
</dbReference>
<feature type="active site" evidence="10 11">
    <location>
        <position position="199"/>
    </location>
</feature>
<keyword evidence="13" id="KW-0328">Glycosyltransferase</keyword>
<keyword evidence="4 10" id="KW-0378">Hydrolase</keyword>
<evidence type="ECO:0000313" key="13">
    <source>
        <dbReference type="EMBL" id="ADV46931.1"/>
    </source>
</evidence>
<sequence>MIGVIDYKMGNLGSVLNAFAKVGARAELVSDPKHLKKYDRIQLPGVGAFPDAMEHLRSTGMDEAIREFARSGKPLMGTCLGMQLLFEESEEFGKHQGLGLIPGRVVRFDESKFDHTLKVPHMGWNELFVQRTKGGEDKRWKSEDGRSTLFEGLPDEFYLYFVHSYHAVCDDEYAIGKTYYGYEFVSAVQRENIFGIQPHPEKSHDNGLKIVKNFTKL</sequence>
<feature type="active site" evidence="10 11">
    <location>
        <position position="201"/>
    </location>
</feature>
<dbReference type="HOGENOM" id="CLU_071837_2_2_7"/>
<evidence type="ECO:0000256" key="6">
    <source>
        <dbReference type="ARBA" id="ARBA00023102"/>
    </source>
</evidence>
<keyword evidence="7 10" id="KW-0456">Lyase</keyword>
<dbReference type="EMBL" id="CP002452">
    <property type="protein sequence ID" value="ADV46931.1"/>
    <property type="molecule type" value="Genomic_DNA"/>
</dbReference>
<keyword evidence="6 10" id="KW-0368">Histidine biosynthesis</keyword>
<dbReference type="PANTHER" id="PTHR42701:SF1">
    <property type="entry name" value="IMIDAZOLE GLYCEROL PHOSPHATE SYNTHASE SUBUNIT HISH"/>
    <property type="match status" value="1"/>
</dbReference>
<dbReference type="InterPro" id="IPR010139">
    <property type="entry name" value="Imidazole-glycPsynth_HisH"/>
</dbReference>
<keyword evidence="5 10" id="KW-0315">Glutamine amidotransferase</keyword>
<comment type="pathway">
    <text evidence="1 10">Amino-acid biosynthesis; L-histidine biosynthesis; L-histidine from 5-phospho-alpha-D-ribose 1-diphosphate: step 5/9.</text>
</comment>
<evidence type="ECO:0000256" key="9">
    <source>
        <dbReference type="ARBA" id="ARBA00049534"/>
    </source>
</evidence>
<dbReference type="PROSITE" id="PS51273">
    <property type="entry name" value="GATASE_TYPE_1"/>
    <property type="match status" value="1"/>
</dbReference>
<evidence type="ECO:0000256" key="8">
    <source>
        <dbReference type="ARBA" id="ARBA00047838"/>
    </source>
</evidence>
<dbReference type="Proteomes" id="UP000008633">
    <property type="component" value="Chromosome"/>
</dbReference>
<accession>E6X169</accession>
<evidence type="ECO:0000256" key="4">
    <source>
        <dbReference type="ARBA" id="ARBA00022801"/>
    </source>
</evidence>
<dbReference type="HAMAP" id="MF_00278">
    <property type="entry name" value="HisH"/>
    <property type="match status" value="1"/>
</dbReference>
<dbReference type="Gene3D" id="3.40.50.880">
    <property type="match status" value="1"/>
</dbReference>
<evidence type="ECO:0000313" key="14">
    <source>
        <dbReference type="Proteomes" id="UP000008633"/>
    </source>
</evidence>
<dbReference type="PROSITE" id="PS51274">
    <property type="entry name" value="GATASE_COBBQ"/>
    <property type="match status" value="1"/>
</dbReference>
<evidence type="ECO:0000256" key="11">
    <source>
        <dbReference type="PIRSR" id="PIRSR000495-1"/>
    </source>
</evidence>
<dbReference type="EC" id="4.3.2.10" evidence="10"/>
<dbReference type="UniPathway" id="UPA00031">
    <property type="reaction ID" value="UER00010"/>
</dbReference>
<dbReference type="InterPro" id="IPR017926">
    <property type="entry name" value="GATASE"/>
</dbReference>
<keyword evidence="10" id="KW-0963">Cytoplasm</keyword>
<dbReference type="Pfam" id="PF00117">
    <property type="entry name" value="GATase"/>
    <property type="match status" value="1"/>
</dbReference>
<evidence type="ECO:0000256" key="2">
    <source>
        <dbReference type="ARBA" id="ARBA00011152"/>
    </source>
</evidence>
<comment type="catalytic activity">
    <reaction evidence="8 10">
        <text>5-[(5-phospho-1-deoxy-D-ribulos-1-ylimino)methylamino]-1-(5-phospho-beta-D-ribosyl)imidazole-4-carboxamide + L-glutamine = D-erythro-1-(imidazol-4-yl)glycerol 3-phosphate + 5-amino-1-(5-phospho-beta-D-ribosyl)imidazole-4-carboxamide + L-glutamate + H(+)</text>
        <dbReference type="Rhea" id="RHEA:24793"/>
        <dbReference type="ChEBI" id="CHEBI:15378"/>
        <dbReference type="ChEBI" id="CHEBI:29985"/>
        <dbReference type="ChEBI" id="CHEBI:58278"/>
        <dbReference type="ChEBI" id="CHEBI:58359"/>
        <dbReference type="ChEBI" id="CHEBI:58475"/>
        <dbReference type="ChEBI" id="CHEBI:58525"/>
        <dbReference type="EC" id="4.3.2.10"/>
    </reaction>
</comment>
<reference evidence="13 14" key="1">
    <citation type="journal article" date="2011" name="Stand. Genomic Sci.">
        <title>Complete genome sequence of Nitratifractor salsuginis type strain (E9I37-1).</title>
        <authorList>
            <person name="Anderson I."/>
            <person name="Sikorski J."/>
            <person name="Zeytun A."/>
            <person name="Nolan M."/>
            <person name="Lapidus A."/>
            <person name="Lucas S."/>
            <person name="Hammon N."/>
            <person name="Deshpande S."/>
            <person name="Cheng J.F."/>
            <person name="Tapia R."/>
            <person name="Han C."/>
            <person name="Goodwin L."/>
            <person name="Pitluck S."/>
            <person name="Liolios K."/>
            <person name="Pagani I."/>
            <person name="Ivanova N."/>
            <person name="Huntemann M."/>
            <person name="Mavromatis K."/>
            <person name="Ovchinikova G."/>
            <person name="Pati A."/>
            <person name="Chen A."/>
            <person name="Palaniappan K."/>
            <person name="Land M."/>
            <person name="Hauser L."/>
            <person name="Brambilla E.M."/>
            <person name="Ngatchou-Djao O.D."/>
            <person name="Rohde M."/>
            <person name="Tindall B.J."/>
            <person name="Goker M."/>
            <person name="Detter J.C."/>
            <person name="Woyke T."/>
            <person name="Bristow J."/>
            <person name="Eisen J.A."/>
            <person name="Markowitz V."/>
            <person name="Hugenholtz P."/>
            <person name="Klenk H.P."/>
            <person name="Kyrpides N.C."/>
        </authorList>
    </citation>
    <scope>NUCLEOTIDE SEQUENCE [LARGE SCALE GENOMIC DNA]</scope>
    <source>
        <strain evidence="14">DSM 16511 / JCM 12458 / E9I37-1</strain>
    </source>
</reference>
<organism evidence="13 14">
    <name type="scientific">Nitratifractor salsuginis (strain DSM 16511 / JCM 12458 / E9I37-1)</name>
    <dbReference type="NCBI Taxonomy" id="749222"/>
    <lineage>
        <taxon>Bacteria</taxon>
        <taxon>Pseudomonadati</taxon>
        <taxon>Campylobacterota</taxon>
        <taxon>Epsilonproteobacteria</taxon>
        <taxon>Campylobacterales</taxon>
        <taxon>Sulfurovaceae</taxon>
        <taxon>Nitratifractor</taxon>
    </lineage>
</organism>
<dbReference type="AlphaFoldDB" id="E6X169"/>
<reference evidence="14" key="2">
    <citation type="submission" date="2011-01" db="EMBL/GenBank/DDBJ databases">
        <title>The complete genome of Nitratifractor salsuginis DSM 16511.</title>
        <authorList>
            <consortium name="US DOE Joint Genome Institute (JGI-PGF)"/>
            <person name="Lucas S."/>
            <person name="Copeland A."/>
            <person name="Lapidus A."/>
            <person name="Bruce D."/>
            <person name="Goodwin L."/>
            <person name="Pitluck S."/>
            <person name="Kyrpides N."/>
            <person name="Mavromatis K."/>
            <person name="Ivanova N."/>
            <person name="Mikhailova N."/>
            <person name="Zeytun A."/>
            <person name="Detter J.C."/>
            <person name="Tapia R."/>
            <person name="Han C."/>
            <person name="Land M."/>
            <person name="Hauser L."/>
            <person name="Markowitz V."/>
            <person name="Cheng J.-F."/>
            <person name="Hugenholtz P."/>
            <person name="Woyke T."/>
            <person name="Wu D."/>
            <person name="Tindall B."/>
            <person name="Schuetze A."/>
            <person name="Brambilla E."/>
            <person name="Klenk H.-P."/>
            <person name="Eisen J.A."/>
        </authorList>
    </citation>
    <scope>NUCLEOTIDE SEQUENCE [LARGE SCALE GENOMIC DNA]</scope>
    <source>
        <strain evidence="14">DSM 16511 / JCM 12458 / E9I37-1</strain>
    </source>
</reference>
<dbReference type="PIRSF" id="PIRSF000495">
    <property type="entry name" value="Amidotransf_hisH"/>
    <property type="match status" value="1"/>
</dbReference>
<feature type="active site" description="Nucleophile" evidence="10 11">
    <location>
        <position position="79"/>
    </location>
</feature>
<gene>
    <name evidence="10" type="primary">hisH</name>
    <name evidence="13" type="ordered locus">Nitsa_1685</name>
</gene>
<comment type="catalytic activity">
    <reaction evidence="9 10">
        <text>L-glutamine + H2O = L-glutamate + NH4(+)</text>
        <dbReference type="Rhea" id="RHEA:15889"/>
        <dbReference type="ChEBI" id="CHEBI:15377"/>
        <dbReference type="ChEBI" id="CHEBI:28938"/>
        <dbReference type="ChEBI" id="CHEBI:29985"/>
        <dbReference type="ChEBI" id="CHEBI:58359"/>
        <dbReference type="EC" id="3.5.1.2"/>
    </reaction>
</comment>
<feature type="domain" description="Glutamine amidotransferase" evidence="12">
    <location>
        <begin position="4"/>
        <end position="214"/>
    </location>
</feature>
<dbReference type="GO" id="GO:0000107">
    <property type="term" value="F:imidazoleglycerol-phosphate synthase activity"/>
    <property type="evidence" value="ECO:0007669"/>
    <property type="project" value="UniProtKB-UniRule"/>
</dbReference>
<evidence type="ECO:0000256" key="3">
    <source>
        <dbReference type="ARBA" id="ARBA00022605"/>
    </source>
</evidence>
<dbReference type="NCBIfam" id="TIGR01855">
    <property type="entry name" value="IMP_synth_hisH"/>
    <property type="match status" value="1"/>
</dbReference>
<comment type="subunit">
    <text evidence="2 10">Heterodimer of HisH and HisF.</text>
</comment>
<dbReference type="InterPro" id="IPR029062">
    <property type="entry name" value="Class_I_gatase-like"/>
</dbReference>
<evidence type="ECO:0000256" key="5">
    <source>
        <dbReference type="ARBA" id="ARBA00022962"/>
    </source>
</evidence>
<dbReference type="OrthoDB" id="9807749at2"/>
<dbReference type="GO" id="GO:0000105">
    <property type="term" value="P:L-histidine biosynthetic process"/>
    <property type="evidence" value="ECO:0007669"/>
    <property type="project" value="UniProtKB-UniRule"/>
</dbReference>
<protein>
    <recommendedName>
        <fullName evidence="10">Imidazole glycerol phosphate synthase subunit HisH</fullName>
        <ecNumber evidence="10">4.3.2.10</ecNumber>
    </recommendedName>
    <alternativeName>
        <fullName evidence="10">IGP synthase glutaminase subunit</fullName>
        <ecNumber evidence="10">3.5.1.2</ecNumber>
    </alternativeName>
    <alternativeName>
        <fullName evidence="10">IGP synthase subunit HisH</fullName>
    </alternativeName>
    <alternativeName>
        <fullName evidence="10">ImGP synthase subunit HisH</fullName>
        <shortName evidence="10">IGPS subunit HisH</shortName>
    </alternativeName>
</protein>
<dbReference type="SUPFAM" id="SSF52317">
    <property type="entry name" value="Class I glutamine amidotransferase-like"/>
    <property type="match status" value="1"/>
</dbReference>
<dbReference type="EC" id="3.5.1.2" evidence="10"/>
<keyword evidence="3 10" id="KW-0028">Amino-acid biosynthesis</keyword>
<comment type="subcellular location">
    <subcellularLocation>
        <location evidence="10">Cytoplasm</location>
    </subcellularLocation>
</comment>
<keyword evidence="13" id="KW-0808">Transferase</keyword>
<dbReference type="GO" id="GO:0005737">
    <property type="term" value="C:cytoplasm"/>
    <property type="evidence" value="ECO:0007669"/>
    <property type="project" value="UniProtKB-SubCell"/>
</dbReference>
<dbReference type="RefSeq" id="WP_013554617.1">
    <property type="nucleotide sequence ID" value="NC_014935.1"/>
</dbReference>
<dbReference type="KEGG" id="nsa:Nitsa_1685"/>
<proteinExistence type="inferred from homology"/>
<keyword evidence="14" id="KW-1185">Reference proteome</keyword>
<dbReference type="PANTHER" id="PTHR42701">
    <property type="entry name" value="IMIDAZOLE GLYCEROL PHOSPHATE SYNTHASE SUBUNIT HISH"/>
    <property type="match status" value="1"/>
</dbReference>
<evidence type="ECO:0000259" key="12">
    <source>
        <dbReference type="Pfam" id="PF00117"/>
    </source>
</evidence>
<dbReference type="STRING" id="749222.Nitsa_1685"/>
<evidence type="ECO:0000256" key="1">
    <source>
        <dbReference type="ARBA" id="ARBA00005091"/>
    </source>
</evidence>
<dbReference type="GO" id="GO:0016829">
    <property type="term" value="F:lyase activity"/>
    <property type="evidence" value="ECO:0007669"/>
    <property type="project" value="UniProtKB-KW"/>
</dbReference>
<comment type="function">
    <text evidence="10">IGPS catalyzes the conversion of PRFAR and glutamine to IGP, AICAR and glutamate. The HisH subunit catalyzes the hydrolysis of glutamine to glutamate and ammonia as part of the synthesis of IGP and AICAR. The resulting ammonia molecule is channeled to the active site of HisF.</text>
</comment>
<evidence type="ECO:0000256" key="10">
    <source>
        <dbReference type="HAMAP-Rule" id="MF_00278"/>
    </source>
</evidence>
<name>E6X169_NITSE</name>
<dbReference type="CDD" id="cd01748">
    <property type="entry name" value="GATase1_IGP_Synthase"/>
    <property type="match status" value="1"/>
</dbReference>
<dbReference type="eggNOG" id="COG0118">
    <property type="taxonomic scope" value="Bacteria"/>
</dbReference>
<evidence type="ECO:0000256" key="7">
    <source>
        <dbReference type="ARBA" id="ARBA00023239"/>
    </source>
</evidence>